<feature type="active site" evidence="9">
    <location>
        <position position="259"/>
    </location>
</feature>
<dbReference type="HAMAP" id="MF_01808">
    <property type="entry name" value="Recomb_XerC_XerD"/>
    <property type="match status" value="1"/>
</dbReference>
<dbReference type="eggNOG" id="COG4974">
    <property type="taxonomic scope" value="Bacteria"/>
</dbReference>
<evidence type="ECO:0000256" key="8">
    <source>
        <dbReference type="ARBA" id="ARBA00023306"/>
    </source>
</evidence>
<dbReference type="GO" id="GO:0005737">
    <property type="term" value="C:cytoplasm"/>
    <property type="evidence" value="ECO:0007669"/>
    <property type="project" value="UniProtKB-SubCell"/>
</dbReference>
<keyword evidence="13" id="KW-1185">Reference proteome</keyword>
<name>U2TQD9_9ACTN</name>
<comment type="similarity">
    <text evidence="9">Belongs to the 'phage' integrase family. XerC subfamily.</text>
</comment>
<proteinExistence type="inferred from homology"/>
<evidence type="ECO:0000256" key="6">
    <source>
        <dbReference type="ARBA" id="ARBA00023125"/>
    </source>
</evidence>
<dbReference type="PATRIC" id="fig|1125712.3.peg.1388"/>
<dbReference type="Proteomes" id="UP000016638">
    <property type="component" value="Unassembled WGS sequence"/>
</dbReference>
<comment type="subunit">
    <text evidence="9">Forms a cyclic heterotetrameric complex composed of two molecules of XerC and two molecules of XerD.</text>
</comment>
<dbReference type="InterPro" id="IPR010998">
    <property type="entry name" value="Integrase_recombinase_N"/>
</dbReference>
<dbReference type="InterPro" id="IPR011010">
    <property type="entry name" value="DNA_brk_join_enz"/>
</dbReference>
<keyword evidence="8 9" id="KW-0131">Cell cycle</keyword>
<dbReference type="GO" id="GO:0007059">
    <property type="term" value="P:chromosome segregation"/>
    <property type="evidence" value="ECO:0007669"/>
    <property type="project" value="UniProtKB-UniRule"/>
</dbReference>
<dbReference type="AlphaFoldDB" id="U2TQD9"/>
<dbReference type="InterPro" id="IPR023009">
    <property type="entry name" value="Tyrosine_recombinase_XerC/XerD"/>
</dbReference>
<comment type="subcellular location">
    <subcellularLocation>
        <location evidence="1 9">Cytoplasm</location>
    </subcellularLocation>
</comment>
<keyword evidence="6 9" id="KW-0238">DNA-binding</keyword>
<dbReference type="PANTHER" id="PTHR30349">
    <property type="entry name" value="PHAGE INTEGRASE-RELATED"/>
    <property type="match status" value="1"/>
</dbReference>
<dbReference type="InterPro" id="IPR013762">
    <property type="entry name" value="Integrase-like_cat_sf"/>
</dbReference>
<dbReference type="InterPro" id="IPR002104">
    <property type="entry name" value="Integrase_catalytic"/>
</dbReference>
<dbReference type="Gene3D" id="1.10.150.130">
    <property type="match status" value="1"/>
</dbReference>
<reference evidence="12 13" key="1">
    <citation type="submission" date="2013-08" db="EMBL/GenBank/DDBJ databases">
        <authorList>
            <person name="Durkin A.S."/>
            <person name="Haft D.R."/>
            <person name="McCorrison J."/>
            <person name="Torralba M."/>
            <person name="Gillis M."/>
            <person name="Haft D.H."/>
            <person name="Methe B."/>
            <person name="Sutton G."/>
            <person name="Nelson K.E."/>
        </authorList>
    </citation>
    <scope>NUCLEOTIDE SEQUENCE [LARGE SCALE GENOMIC DNA]</scope>
    <source>
        <strain evidence="12 13">F0195</strain>
    </source>
</reference>
<evidence type="ECO:0000313" key="13">
    <source>
        <dbReference type="Proteomes" id="UP000016638"/>
    </source>
</evidence>
<dbReference type="GO" id="GO:0009037">
    <property type="term" value="F:tyrosine-based site-specific recombinase activity"/>
    <property type="evidence" value="ECO:0007669"/>
    <property type="project" value="UniProtKB-UniRule"/>
</dbReference>
<dbReference type="GO" id="GO:0003677">
    <property type="term" value="F:DNA binding"/>
    <property type="evidence" value="ECO:0007669"/>
    <property type="project" value="UniProtKB-UniRule"/>
</dbReference>
<dbReference type="InterPro" id="IPR050090">
    <property type="entry name" value="Tyrosine_recombinase_XerCD"/>
</dbReference>
<dbReference type="STRING" id="1125712.HMPREF1316_0265"/>
<dbReference type="PANTHER" id="PTHR30349:SF41">
    <property type="entry name" value="INTEGRASE_RECOMBINASE PROTEIN MJ0367-RELATED"/>
    <property type="match status" value="1"/>
</dbReference>
<dbReference type="SUPFAM" id="SSF56349">
    <property type="entry name" value="DNA breaking-rejoining enzymes"/>
    <property type="match status" value="1"/>
</dbReference>
<feature type="active site" evidence="9">
    <location>
        <position position="161"/>
    </location>
</feature>
<protein>
    <recommendedName>
        <fullName evidence="9">Tyrosine recombinase XerC</fullName>
    </recommendedName>
</protein>
<dbReference type="Pfam" id="PF00589">
    <property type="entry name" value="Phage_integrase"/>
    <property type="match status" value="1"/>
</dbReference>
<dbReference type="InterPro" id="IPR044068">
    <property type="entry name" value="CB"/>
</dbReference>
<dbReference type="GO" id="GO:0051301">
    <property type="term" value="P:cell division"/>
    <property type="evidence" value="ECO:0007669"/>
    <property type="project" value="UniProtKB-KW"/>
</dbReference>
<feature type="active site" evidence="9">
    <location>
        <position position="262"/>
    </location>
</feature>
<evidence type="ECO:0000313" key="12">
    <source>
        <dbReference type="EMBL" id="ERL08313.1"/>
    </source>
</evidence>
<feature type="domain" description="Tyr recombinase" evidence="10">
    <location>
        <begin position="122"/>
        <end position="307"/>
    </location>
</feature>
<keyword evidence="2 9" id="KW-0963">Cytoplasm</keyword>
<keyword evidence="7 9" id="KW-0233">DNA recombination</keyword>
<dbReference type="NCBIfam" id="NF001399">
    <property type="entry name" value="PRK00283.1"/>
    <property type="match status" value="1"/>
</dbReference>
<feature type="active site" description="O-(3'-phospho-DNA)-tyrosine intermediate" evidence="9">
    <location>
        <position position="294"/>
    </location>
</feature>
<dbReference type="Gene3D" id="1.10.443.10">
    <property type="entry name" value="Intergrase catalytic core"/>
    <property type="match status" value="1"/>
</dbReference>
<feature type="active site" evidence="9">
    <location>
        <position position="185"/>
    </location>
</feature>
<evidence type="ECO:0000256" key="1">
    <source>
        <dbReference type="ARBA" id="ARBA00004496"/>
    </source>
</evidence>
<evidence type="ECO:0000256" key="4">
    <source>
        <dbReference type="ARBA" id="ARBA00022829"/>
    </source>
</evidence>
<evidence type="ECO:0000256" key="9">
    <source>
        <dbReference type="HAMAP-Rule" id="MF_01808"/>
    </source>
</evidence>
<evidence type="ECO:0000259" key="11">
    <source>
        <dbReference type="PROSITE" id="PS51900"/>
    </source>
</evidence>
<sequence length="314" mass="33959">MVASTSMREPVLAPTDEFARLRDGFVSFLTRVRRLSPHTVRAYASDLTAFGAWLHRRGLGLATLSHRDLRGYLGELSRAGYATKTINRHLSSVRSFFSWLEREGLVANGAADALMGPKAAQRLPHTVSDGDVTRLLDACGGDAAGGRDALLIELLYASGARIAEAAHLTVGDIDASQAQLHLFGKGSKERIVPLYQGIMGRLSAYVAGARQELLSHAKGRRTDALFVSTRGNAMSADALRDAFERRVREAGLDASVTPHSLRHSFATELLGGGADLRSVQELLGHASLSTTQIYTHLSIERLKDAARQAHPRAE</sequence>
<dbReference type="Pfam" id="PF02899">
    <property type="entry name" value="Phage_int_SAM_1"/>
    <property type="match status" value="1"/>
</dbReference>
<dbReference type="PROSITE" id="PS51898">
    <property type="entry name" value="TYR_RECOMBINASE"/>
    <property type="match status" value="1"/>
</dbReference>
<keyword evidence="4 9" id="KW-0159">Chromosome partition</keyword>
<comment type="caution">
    <text evidence="12">The sequence shown here is derived from an EMBL/GenBank/DDBJ whole genome shotgun (WGS) entry which is preliminary data.</text>
</comment>
<dbReference type="EMBL" id="AWEZ01000045">
    <property type="protein sequence ID" value="ERL08313.1"/>
    <property type="molecule type" value="Genomic_DNA"/>
</dbReference>
<evidence type="ECO:0000256" key="3">
    <source>
        <dbReference type="ARBA" id="ARBA00022618"/>
    </source>
</evidence>
<evidence type="ECO:0000259" key="10">
    <source>
        <dbReference type="PROSITE" id="PS51898"/>
    </source>
</evidence>
<dbReference type="PROSITE" id="PS51900">
    <property type="entry name" value="CB"/>
    <property type="match status" value="1"/>
</dbReference>
<comment type="function">
    <text evidence="9">Site-specific tyrosine recombinase, which acts by catalyzing the cutting and rejoining of the recombining DNA molecules. The XerC-XerD complex is essential to convert dimers of the bacterial chromosome into monomers to permit their segregation at cell division. It also contributes to the segregational stability of plasmids.</text>
</comment>
<feature type="active site" evidence="9">
    <location>
        <position position="285"/>
    </location>
</feature>
<accession>U2TQD9</accession>
<gene>
    <name evidence="9" type="primary">xerC</name>
    <name evidence="12" type="ORF">HMPREF1316_0265</name>
</gene>
<evidence type="ECO:0000256" key="7">
    <source>
        <dbReference type="ARBA" id="ARBA00023172"/>
    </source>
</evidence>
<keyword evidence="3 9" id="KW-0132">Cell division</keyword>
<feature type="domain" description="Core-binding (CB)" evidence="11">
    <location>
        <begin position="16"/>
        <end position="101"/>
    </location>
</feature>
<dbReference type="GO" id="GO:0006313">
    <property type="term" value="P:DNA transposition"/>
    <property type="evidence" value="ECO:0007669"/>
    <property type="project" value="UniProtKB-UniRule"/>
</dbReference>
<keyword evidence="5 9" id="KW-0229">DNA integration</keyword>
<evidence type="ECO:0000256" key="2">
    <source>
        <dbReference type="ARBA" id="ARBA00022490"/>
    </source>
</evidence>
<dbReference type="InterPro" id="IPR004107">
    <property type="entry name" value="Integrase_SAM-like_N"/>
</dbReference>
<evidence type="ECO:0000256" key="5">
    <source>
        <dbReference type="ARBA" id="ARBA00022908"/>
    </source>
</evidence>
<organism evidence="12 13">
    <name type="scientific">Olsenella profusa F0195</name>
    <dbReference type="NCBI Taxonomy" id="1125712"/>
    <lineage>
        <taxon>Bacteria</taxon>
        <taxon>Bacillati</taxon>
        <taxon>Actinomycetota</taxon>
        <taxon>Coriobacteriia</taxon>
        <taxon>Coriobacteriales</taxon>
        <taxon>Atopobiaceae</taxon>
        <taxon>Olsenella</taxon>
    </lineage>
</organism>